<evidence type="ECO:0000313" key="2">
    <source>
        <dbReference type="EMBL" id="MFD0856358.1"/>
    </source>
</evidence>
<feature type="domain" description="SnoaL-like" evidence="1">
    <location>
        <begin position="7"/>
        <end position="97"/>
    </location>
</feature>
<name>A0ABW3CPN7_9ACTN</name>
<evidence type="ECO:0000313" key="3">
    <source>
        <dbReference type="Proteomes" id="UP001597083"/>
    </source>
</evidence>
<organism evidence="2 3">
    <name type="scientific">Actinomadura adrarensis</name>
    <dbReference type="NCBI Taxonomy" id="1819600"/>
    <lineage>
        <taxon>Bacteria</taxon>
        <taxon>Bacillati</taxon>
        <taxon>Actinomycetota</taxon>
        <taxon>Actinomycetes</taxon>
        <taxon>Streptosporangiales</taxon>
        <taxon>Thermomonosporaceae</taxon>
        <taxon>Actinomadura</taxon>
    </lineage>
</organism>
<evidence type="ECO:0000259" key="1">
    <source>
        <dbReference type="Pfam" id="PF12680"/>
    </source>
</evidence>
<reference evidence="3" key="1">
    <citation type="journal article" date="2019" name="Int. J. Syst. Evol. Microbiol.">
        <title>The Global Catalogue of Microorganisms (GCM) 10K type strain sequencing project: providing services to taxonomists for standard genome sequencing and annotation.</title>
        <authorList>
            <consortium name="The Broad Institute Genomics Platform"/>
            <consortium name="The Broad Institute Genome Sequencing Center for Infectious Disease"/>
            <person name="Wu L."/>
            <person name="Ma J."/>
        </authorList>
    </citation>
    <scope>NUCLEOTIDE SEQUENCE [LARGE SCALE GENOMIC DNA]</scope>
    <source>
        <strain evidence="3">JCM 31696</strain>
    </source>
</reference>
<proteinExistence type="predicted"/>
<dbReference type="Proteomes" id="UP001597083">
    <property type="component" value="Unassembled WGS sequence"/>
</dbReference>
<dbReference type="InterPro" id="IPR037401">
    <property type="entry name" value="SnoaL-like"/>
</dbReference>
<sequence>MHPFRLAIEARDVEAATALLAEDVTFVSPVAFRPYTGRGIAAAILRGASAIFDDFHYINEISQPDGRHHAFVFKARIGDREIQGCDFVRDNENGLIDEFMVMVRPLSAAKALAKAMEEKLALIECEVDLV</sequence>
<accession>A0ABW3CPN7</accession>
<comment type="caution">
    <text evidence="2">The sequence shown here is derived from an EMBL/GenBank/DDBJ whole genome shotgun (WGS) entry which is preliminary data.</text>
</comment>
<dbReference type="Pfam" id="PF12680">
    <property type="entry name" value="SnoaL_2"/>
    <property type="match status" value="1"/>
</dbReference>
<dbReference type="SUPFAM" id="SSF54427">
    <property type="entry name" value="NTF2-like"/>
    <property type="match status" value="1"/>
</dbReference>
<dbReference type="EMBL" id="JBHTIR010004080">
    <property type="protein sequence ID" value="MFD0856358.1"/>
    <property type="molecule type" value="Genomic_DNA"/>
</dbReference>
<gene>
    <name evidence="2" type="ORF">ACFQ07_29225</name>
</gene>
<keyword evidence="3" id="KW-1185">Reference proteome</keyword>
<dbReference type="InterPro" id="IPR032710">
    <property type="entry name" value="NTF2-like_dom_sf"/>
</dbReference>
<dbReference type="Gene3D" id="3.10.450.50">
    <property type="match status" value="1"/>
</dbReference>
<protein>
    <submittedName>
        <fullName evidence="2">Nuclear transport factor 2 family protein</fullName>
    </submittedName>
</protein>